<dbReference type="InterPro" id="IPR034904">
    <property type="entry name" value="FSCA_dom_sf"/>
</dbReference>
<dbReference type="PANTHER" id="PTHR42831:SF1">
    <property type="entry name" value="FE-S PROTEIN MATURATION AUXILIARY FACTOR YITW"/>
    <property type="match status" value="1"/>
</dbReference>
<sequence>MDSTTYRLNRDCSATRIPAGDAITLAAGSEVSVMQTLGGNITVRIDAGLARIAREDVSAIEGFELPSETPVEGSGEFSETAVWEALKTCFDPEIPVNIVDLGLVYDLAIEPVAGGRHVDVKMTLTAPGCGMGPVIAEDARQKIAALPTVVTAKVHIVWDPIWTPHMISAAGREKLGLPPQ</sequence>
<protein>
    <submittedName>
        <fullName evidence="2">Iron-sulfur cluster assembly protein</fullName>
    </submittedName>
</protein>
<dbReference type="Pfam" id="PF01883">
    <property type="entry name" value="FeS_assembly_P"/>
    <property type="match status" value="1"/>
</dbReference>
<name>A0A8F9TSW1_9BACT</name>
<proteinExistence type="predicted"/>
<dbReference type="InterPro" id="IPR002744">
    <property type="entry name" value="MIP18-like"/>
</dbReference>
<keyword evidence="3" id="KW-1185">Reference proteome</keyword>
<gene>
    <name evidence="2" type="ORF">K0B96_10135</name>
</gene>
<dbReference type="KEGG" id="ole:K0B96_10135"/>
<accession>A0A8F9TSW1</accession>
<dbReference type="Gene3D" id="3.30.300.130">
    <property type="entry name" value="Fe-S cluster assembly (FSCA)"/>
    <property type="match status" value="1"/>
</dbReference>
<dbReference type="SUPFAM" id="SSF117916">
    <property type="entry name" value="Fe-S cluster assembly (FSCA) domain-like"/>
    <property type="match status" value="1"/>
</dbReference>
<feature type="domain" description="MIP18 family-like" evidence="1">
    <location>
        <begin position="79"/>
        <end position="154"/>
    </location>
</feature>
<evidence type="ECO:0000313" key="2">
    <source>
        <dbReference type="EMBL" id="QYM77683.1"/>
    </source>
</evidence>
<dbReference type="EMBL" id="CP080507">
    <property type="protein sequence ID" value="QYM77683.1"/>
    <property type="molecule type" value="Genomic_DNA"/>
</dbReference>
<organism evidence="2 3">
    <name type="scientific">Horticoccus luteus</name>
    <dbReference type="NCBI Taxonomy" id="2862869"/>
    <lineage>
        <taxon>Bacteria</taxon>
        <taxon>Pseudomonadati</taxon>
        <taxon>Verrucomicrobiota</taxon>
        <taxon>Opitutia</taxon>
        <taxon>Opitutales</taxon>
        <taxon>Opitutaceae</taxon>
        <taxon>Horticoccus</taxon>
    </lineage>
</organism>
<evidence type="ECO:0000259" key="1">
    <source>
        <dbReference type="Pfam" id="PF01883"/>
    </source>
</evidence>
<dbReference type="PANTHER" id="PTHR42831">
    <property type="entry name" value="FE-S PROTEIN MATURATION AUXILIARY FACTOR YITW"/>
    <property type="match status" value="1"/>
</dbReference>
<reference evidence="2" key="1">
    <citation type="submission" date="2021-08" db="EMBL/GenBank/DDBJ databases">
        <title>Genome of a novel bacterium of the phylum Verrucomicrobia, Oleiharenicola sp. KSB-15.</title>
        <authorList>
            <person name="Chung J.-H."/>
            <person name="Ahn J.-H."/>
            <person name="Yoon Y."/>
            <person name="Kim D.-Y."/>
            <person name="An S.-H."/>
            <person name="Park I."/>
            <person name="Yeon J."/>
        </authorList>
    </citation>
    <scope>NUCLEOTIDE SEQUENCE</scope>
    <source>
        <strain evidence="2">KSB-15</strain>
    </source>
</reference>
<dbReference type="Proteomes" id="UP000825051">
    <property type="component" value="Chromosome"/>
</dbReference>
<dbReference type="InterPro" id="IPR052339">
    <property type="entry name" value="Fe-S_Maturation_MIP18"/>
</dbReference>
<evidence type="ECO:0000313" key="3">
    <source>
        <dbReference type="Proteomes" id="UP000825051"/>
    </source>
</evidence>
<dbReference type="RefSeq" id="WP_220160788.1">
    <property type="nucleotide sequence ID" value="NZ_CP080507.1"/>
</dbReference>
<dbReference type="AlphaFoldDB" id="A0A8F9TSW1"/>